<dbReference type="GO" id="GO:0003677">
    <property type="term" value="F:DNA binding"/>
    <property type="evidence" value="ECO:0007669"/>
    <property type="project" value="InterPro"/>
</dbReference>
<proteinExistence type="predicted"/>
<reference evidence="2" key="1">
    <citation type="journal article" date="2014" name="Genome Biol. Evol.">
        <title>Pangenome evidence for extensive interdomain horizontal transfer affecting lineage core and shell genes in uncultured planktonic thaumarchaeota and euryarchaeota.</title>
        <authorList>
            <person name="Deschamps P."/>
            <person name="Zivanovic Y."/>
            <person name="Moreira D."/>
            <person name="Rodriguez-Valera F."/>
            <person name="Lopez-Garcia P."/>
        </authorList>
    </citation>
    <scope>NUCLEOTIDE SEQUENCE</scope>
</reference>
<dbReference type="InterPro" id="IPR011991">
    <property type="entry name" value="ArsR-like_HTH"/>
</dbReference>
<organism evidence="2">
    <name type="scientific">uncultured marine group II/III euryarchaeote AD1000_49_E05</name>
    <dbReference type="NCBI Taxonomy" id="1457779"/>
    <lineage>
        <taxon>Archaea</taxon>
        <taxon>Methanobacteriati</taxon>
        <taxon>Methanobacteriota</taxon>
        <taxon>environmental samples</taxon>
    </lineage>
</organism>
<dbReference type="EMBL" id="KF900426">
    <property type="protein sequence ID" value="AIE94591.1"/>
    <property type="molecule type" value="Genomic_DNA"/>
</dbReference>
<dbReference type="InterPro" id="IPR005471">
    <property type="entry name" value="Tscrpt_reg_IclR_N"/>
</dbReference>
<protein>
    <submittedName>
        <fullName evidence="2">Putative transcriptional regulator</fullName>
    </submittedName>
</protein>
<dbReference type="Gene3D" id="1.10.10.10">
    <property type="entry name" value="Winged helix-like DNA-binding domain superfamily/Winged helix DNA-binding domain"/>
    <property type="match status" value="1"/>
</dbReference>
<dbReference type="SUPFAM" id="SSF46785">
    <property type="entry name" value="Winged helix' DNA-binding domain"/>
    <property type="match status" value="2"/>
</dbReference>
<evidence type="ECO:0000313" key="2">
    <source>
        <dbReference type="EMBL" id="AIE94591.1"/>
    </source>
</evidence>
<evidence type="ECO:0000259" key="1">
    <source>
        <dbReference type="Pfam" id="PF09339"/>
    </source>
</evidence>
<dbReference type="AlphaFoldDB" id="A0A075FYI2"/>
<dbReference type="CDD" id="cd00090">
    <property type="entry name" value="HTH_ARSR"/>
    <property type="match status" value="1"/>
</dbReference>
<dbReference type="Pfam" id="PF09339">
    <property type="entry name" value="HTH_IclR"/>
    <property type="match status" value="1"/>
</dbReference>
<name>A0A075FYI2_9EURY</name>
<dbReference type="GO" id="GO:0006355">
    <property type="term" value="P:regulation of DNA-templated transcription"/>
    <property type="evidence" value="ECO:0007669"/>
    <property type="project" value="InterPro"/>
</dbReference>
<dbReference type="InterPro" id="IPR036388">
    <property type="entry name" value="WH-like_DNA-bd_sf"/>
</dbReference>
<accession>A0A075FYI2</accession>
<feature type="domain" description="HTH iclR-type" evidence="1">
    <location>
        <begin position="215"/>
        <end position="253"/>
    </location>
</feature>
<sequence>MGLMFKLRIRNLNETYGGGKENLAADFLQAIGFLGNDRPRTRETKRAKTGIRLFTKCLIPEPSHSWTTSDIATELDVPLQAIYRHLQWLREAGFLTEDFPGKAEDPKKVRLWHYDLQKAWAGVENRARICLDTYREIVNNLNQTLKEAKGIVPEGMMILEKDEPFGIDIREIRRETDLNYESELSALGRGIGLFSNHHYPYRESMPYKIIDECFFQRPDRAWTAEEIAAWIETTRPTAYRHLNRLISLGFIERCRAEDGGPPTSAFHLRYGSLKKAWAKIETQVELVLDKYRKTIKQLSEN</sequence>
<dbReference type="InterPro" id="IPR036390">
    <property type="entry name" value="WH_DNA-bd_sf"/>
</dbReference>